<gene>
    <name evidence="1" type="ORF">O7A05_20935</name>
</gene>
<accession>A0ABU8KHL0</accession>
<name>A0ABU8KHL0_9HYPH</name>
<comment type="caution">
    <text evidence="1">The sequence shown here is derived from an EMBL/GenBank/DDBJ whole genome shotgun (WGS) entry which is preliminary data.</text>
</comment>
<dbReference type="RefSeq" id="WP_337094858.1">
    <property type="nucleotide sequence ID" value="NZ_JAPYKO010000015.1"/>
</dbReference>
<reference evidence="1 2" key="1">
    <citation type="submission" date="2022-12" db="EMBL/GenBank/DDBJ databases">
        <authorList>
            <person name="Muema E."/>
        </authorList>
    </citation>
    <scope>NUCLEOTIDE SEQUENCE [LARGE SCALE GENOMIC DNA]</scope>
    <source>
        <strain evidence="2">1330</strain>
    </source>
</reference>
<keyword evidence="2" id="KW-1185">Reference proteome</keyword>
<protein>
    <submittedName>
        <fullName evidence="1">Uncharacterized protein</fullName>
    </submittedName>
</protein>
<proteinExistence type="predicted"/>
<sequence>MREVAKAVRAIGHCAYERPEALDFQAVWPDRLVSEIGYTGDAASTKNHKLPVFKNAVPEIARK</sequence>
<organism evidence="1 2">
    <name type="scientific">Mesorhizobium argentiipisi</name>
    <dbReference type="NCBI Taxonomy" id="3015175"/>
    <lineage>
        <taxon>Bacteria</taxon>
        <taxon>Pseudomonadati</taxon>
        <taxon>Pseudomonadota</taxon>
        <taxon>Alphaproteobacteria</taxon>
        <taxon>Hyphomicrobiales</taxon>
        <taxon>Phyllobacteriaceae</taxon>
        <taxon>Mesorhizobium</taxon>
    </lineage>
</organism>
<evidence type="ECO:0000313" key="1">
    <source>
        <dbReference type="EMBL" id="MEI9404605.1"/>
    </source>
</evidence>
<dbReference type="Proteomes" id="UP001366503">
    <property type="component" value="Unassembled WGS sequence"/>
</dbReference>
<dbReference type="EMBL" id="JAPYKO010000015">
    <property type="protein sequence ID" value="MEI9404605.1"/>
    <property type="molecule type" value="Genomic_DNA"/>
</dbReference>
<evidence type="ECO:0000313" key="2">
    <source>
        <dbReference type="Proteomes" id="UP001366503"/>
    </source>
</evidence>